<evidence type="ECO:0000259" key="1">
    <source>
        <dbReference type="Pfam" id="PF23622"/>
    </source>
</evidence>
<proteinExistence type="predicted"/>
<organism evidence="2 3">
    <name type="scientific">Artemisia annua</name>
    <name type="common">Sweet wormwood</name>
    <dbReference type="NCBI Taxonomy" id="35608"/>
    <lineage>
        <taxon>Eukaryota</taxon>
        <taxon>Viridiplantae</taxon>
        <taxon>Streptophyta</taxon>
        <taxon>Embryophyta</taxon>
        <taxon>Tracheophyta</taxon>
        <taxon>Spermatophyta</taxon>
        <taxon>Magnoliopsida</taxon>
        <taxon>eudicotyledons</taxon>
        <taxon>Gunneridae</taxon>
        <taxon>Pentapetalae</taxon>
        <taxon>asterids</taxon>
        <taxon>campanulids</taxon>
        <taxon>Asterales</taxon>
        <taxon>Asteraceae</taxon>
        <taxon>Asteroideae</taxon>
        <taxon>Anthemideae</taxon>
        <taxon>Artemisiinae</taxon>
        <taxon>Artemisia</taxon>
    </lineage>
</organism>
<dbReference type="PANTHER" id="PTHR34145">
    <property type="entry name" value="OS02G0105600 PROTEIN"/>
    <property type="match status" value="1"/>
</dbReference>
<dbReference type="PANTHER" id="PTHR34145:SF28">
    <property type="entry name" value="F-BOX DOMAIN-CONTAINING PROTEIN"/>
    <property type="match status" value="1"/>
</dbReference>
<gene>
    <name evidence="2" type="ORF">CTI12_AA258980</name>
</gene>
<dbReference type="InterPro" id="IPR032675">
    <property type="entry name" value="LRR_dom_sf"/>
</dbReference>
<feature type="domain" description="At1g61320/AtMIF1 LRR" evidence="1">
    <location>
        <begin position="103"/>
        <end position="268"/>
    </location>
</feature>
<comment type="caution">
    <text evidence="2">The sequence shown here is derived from an EMBL/GenBank/DDBJ whole genome shotgun (WGS) entry which is preliminary data.</text>
</comment>
<dbReference type="InterPro" id="IPR055357">
    <property type="entry name" value="LRR_At1g61320_AtMIF1"/>
</dbReference>
<dbReference type="SUPFAM" id="SSF52047">
    <property type="entry name" value="RNI-like"/>
    <property type="match status" value="1"/>
</dbReference>
<keyword evidence="3" id="KW-1185">Reference proteome</keyword>
<dbReference type="InterPro" id="IPR036047">
    <property type="entry name" value="F-box-like_dom_sf"/>
</dbReference>
<dbReference type="SUPFAM" id="SSF81383">
    <property type="entry name" value="F-box domain"/>
    <property type="match status" value="1"/>
</dbReference>
<evidence type="ECO:0000313" key="2">
    <source>
        <dbReference type="EMBL" id="PWA73687.1"/>
    </source>
</evidence>
<dbReference type="OrthoDB" id="1678879at2759"/>
<name>A0A2U1NJJ8_ARTAN</name>
<evidence type="ECO:0000313" key="3">
    <source>
        <dbReference type="Proteomes" id="UP000245207"/>
    </source>
</evidence>
<dbReference type="Proteomes" id="UP000245207">
    <property type="component" value="Unassembled WGS sequence"/>
</dbReference>
<dbReference type="Gene3D" id="3.80.10.10">
    <property type="entry name" value="Ribonuclease Inhibitor"/>
    <property type="match status" value="1"/>
</dbReference>
<dbReference type="EMBL" id="PKPP01002696">
    <property type="protein sequence ID" value="PWA73687.1"/>
    <property type="molecule type" value="Genomic_DNA"/>
</dbReference>
<dbReference type="InterPro" id="IPR053772">
    <property type="entry name" value="At1g61320/At1g61330-like"/>
</dbReference>
<reference evidence="2 3" key="1">
    <citation type="journal article" date="2018" name="Mol. Plant">
        <title>The genome of Artemisia annua provides insight into the evolution of Asteraceae family and artemisinin biosynthesis.</title>
        <authorList>
            <person name="Shen Q."/>
            <person name="Zhang L."/>
            <person name="Liao Z."/>
            <person name="Wang S."/>
            <person name="Yan T."/>
            <person name="Shi P."/>
            <person name="Liu M."/>
            <person name="Fu X."/>
            <person name="Pan Q."/>
            <person name="Wang Y."/>
            <person name="Lv Z."/>
            <person name="Lu X."/>
            <person name="Zhang F."/>
            <person name="Jiang W."/>
            <person name="Ma Y."/>
            <person name="Chen M."/>
            <person name="Hao X."/>
            <person name="Li L."/>
            <person name="Tang Y."/>
            <person name="Lv G."/>
            <person name="Zhou Y."/>
            <person name="Sun X."/>
            <person name="Brodelius P.E."/>
            <person name="Rose J.K.C."/>
            <person name="Tang K."/>
        </authorList>
    </citation>
    <scope>NUCLEOTIDE SEQUENCE [LARGE SCALE GENOMIC DNA]</scope>
    <source>
        <strain evidence="3">cv. Huhao1</strain>
        <tissue evidence="2">Leaf</tissue>
    </source>
</reference>
<dbReference type="AlphaFoldDB" id="A0A2U1NJJ8"/>
<protein>
    <submittedName>
        <fullName evidence="2">F-box domain, Leucine-rich repeat domain, L domain-like protein</fullName>
    </submittedName>
</protein>
<accession>A0A2U1NJJ8</accession>
<dbReference type="Pfam" id="PF23622">
    <property type="entry name" value="LRR_At1g61320_AtMIF1"/>
    <property type="match status" value="1"/>
</dbReference>
<sequence length="543" mass="62440">MDNGKVIKLDTTDRISQLPESILHHILTISYSDSPKLLVRMSVLSKYWFSLTAAFPILDFDIGKFNTAINGPWSAISSEVNVVDKFFRYVEYTTSRYCQQKLNVHTFKLYTCIQNATQVNVIDKCLALILMEGIKVLEINIFEWPLVPSNNSAKTSYRLTNILLLAASSLTSLTVCNCCLPLSFKVDIVTFKSLKLLHLYRIPIDEKVIKHLTTSCPILEELSVKYCYGFKTFWVCGLQNLQKVWFYYRPGFESVDIKVPNLCCLSIINSYGMGAPRMNFTSCKQLRSLHLDGIPSSTSEAFSDLLRNFPFLESLFLKFPDQCEILKLSSPSLRKLVLHTKCSLDAIDINTPNLVLFSYSGYLLESDSLKLKPRMECYPENVVGTLWIQKLRRFLDKKYGFRVLKLQFTSTNIKDIEELKVLQWPPYELEHVELELHSIEELSAYFTIVDAVLWCCRPQSLSLTSCFTIANMERHVIKFIYEKLLQQEDRGPTNIQIVFTASFKGKKRFSNLNSLLAALPRYDQLSQTITFTKEKVVQGKKEE</sequence>